<proteinExistence type="inferred from homology"/>
<dbReference type="Pfam" id="PF04178">
    <property type="entry name" value="Got1"/>
    <property type="match status" value="1"/>
</dbReference>
<sequence>MTDVHGGVLVTSGTHNNFIVQLLINISLFSGDNKSVRHLFLSASNSCLPIYLSGFLLSSPDLLLIPTFNSSTRSICVRGLDPFCLLVLDLFFFFFQVAAKGQRSKEAMMSFEMNDRKKIGLGLTAFGVFFSFLGIMFVFDKGLLAMGNILFISGVSLTIGLKSTMQFFTKRQNYKGTISFGSGFFFVLLGWPIFGMMLETYGFFVLFSGFWPTLAVFVQKIPVLGWIIQLPYIRSGLFEVAMELMKRALNSNVALSVHPTALSQEMKSSRMKFAKKLKSIRAAGEYLNQDRILQVISAADELLPKISNPIPQITAASSMMWRSPQIADTTELVENENKGEEASGNEENIRPPVNQIPRDSKSAVMGRKSLGSGFRRPELNSITLFDPKLLEAFELAVGCFRRINDLSKNPNLDEDEDVIAFPADESEMEKVSIEDTLPPVDDEQEEEEDRGQDLEIVAEEEPLMGFEERCPPGGEESVVFYTTSLRGIRKTFDDCNMIRFLLDSFKVKYYERDVSMHKHYRDELRSISAAAEETEVLPPVLFVKGSCIGGAQRVLGLHEQGKFRALFEGVPVAGDTPCGRCDGFRFLMCDGCRGSRRIVSTDGSRIQCLLCNENGLIVCLDCS</sequence>
<organism evidence="10 11">
    <name type="scientific">Brassica rapa subsp. trilocularis</name>
    <dbReference type="NCBI Taxonomy" id="1813537"/>
    <lineage>
        <taxon>Eukaryota</taxon>
        <taxon>Viridiplantae</taxon>
        <taxon>Streptophyta</taxon>
        <taxon>Embryophyta</taxon>
        <taxon>Tracheophyta</taxon>
        <taxon>Spermatophyta</taxon>
        <taxon>Magnoliopsida</taxon>
        <taxon>eudicotyledons</taxon>
        <taxon>Gunneridae</taxon>
        <taxon>Pentapetalae</taxon>
        <taxon>rosids</taxon>
        <taxon>malvids</taxon>
        <taxon>Brassicales</taxon>
        <taxon>Brassicaceae</taxon>
        <taxon>Brassiceae</taxon>
        <taxon>Brassica</taxon>
    </lineage>
</organism>
<dbReference type="InterPro" id="IPR002109">
    <property type="entry name" value="Glutaredoxin"/>
</dbReference>
<feature type="region of interest" description="Disordered" evidence="7">
    <location>
        <begin position="427"/>
        <end position="452"/>
    </location>
</feature>
<dbReference type="Pfam" id="PF00462">
    <property type="entry name" value="Glutaredoxin"/>
    <property type="match status" value="1"/>
</dbReference>
<evidence type="ECO:0000259" key="9">
    <source>
        <dbReference type="Pfam" id="PF00462"/>
    </source>
</evidence>
<accession>A0ABQ7NBA2</accession>
<gene>
    <name evidence="10" type="primary">A02p000220.1_BraROA</name>
    <name evidence="10" type="ORF">IGI04_004272</name>
</gene>
<keyword evidence="4" id="KW-0333">Golgi apparatus</keyword>
<dbReference type="InterPro" id="IPR007305">
    <property type="entry name" value="Vesicle_transpt_Got1/SFT2"/>
</dbReference>
<dbReference type="EMBL" id="JADBGQ010000002">
    <property type="protein sequence ID" value="KAG5407953.1"/>
    <property type="molecule type" value="Genomic_DNA"/>
</dbReference>
<feature type="transmembrane region" description="Helical" evidence="8">
    <location>
        <begin position="176"/>
        <end position="194"/>
    </location>
</feature>
<dbReference type="Proteomes" id="UP000823674">
    <property type="component" value="Chromosome A02"/>
</dbReference>
<keyword evidence="2 8" id="KW-0812">Transmembrane</keyword>
<dbReference type="PANTHER" id="PTHR21493">
    <property type="entry name" value="CGI-141-RELATED/LIPASE CONTAINING PROTEIN"/>
    <property type="match status" value="1"/>
</dbReference>
<keyword evidence="3 8" id="KW-1133">Transmembrane helix</keyword>
<evidence type="ECO:0000256" key="3">
    <source>
        <dbReference type="ARBA" id="ARBA00022989"/>
    </source>
</evidence>
<dbReference type="PROSITE" id="PS51354">
    <property type="entry name" value="GLUTAREDOXIN_2"/>
    <property type="match status" value="1"/>
</dbReference>
<feature type="transmembrane region" description="Helical" evidence="8">
    <location>
        <begin position="145"/>
        <end position="164"/>
    </location>
</feature>
<comment type="caution">
    <text evidence="10">The sequence shown here is derived from an EMBL/GenBank/DDBJ whole genome shotgun (WGS) entry which is preliminary data.</text>
</comment>
<evidence type="ECO:0000256" key="1">
    <source>
        <dbReference type="ARBA" id="ARBA00004653"/>
    </source>
</evidence>
<dbReference type="Gene3D" id="3.40.30.10">
    <property type="entry name" value="Glutaredoxin"/>
    <property type="match status" value="1"/>
</dbReference>
<dbReference type="CDD" id="cd03031">
    <property type="entry name" value="GRX_GRX_like"/>
    <property type="match status" value="1"/>
</dbReference>
<evidence type="ECO:0000256" key="4">
    <source>
        <dbReference type="ARBA" id="ARBA00023034"/>
    </source>
</evidence>
<feature type="transmembrane region" description="Helical" evidence="8">
    <location>
        <begin position="79"/>
        <end position="98"/>
    </location>
</feature>
<comment type="subcellular location">
    <subcellularLocation>
        <location evidence="1">Golgi apparatus membrane</location>
        <topology evidence="1">Multi-pass membrane protein</topology>
    </subcellularLocation>
</comment>
<dbReference type="InterPro" id="IPR036249">
    <property type="entry name" value="Thioredoxin-like_sf"/>
</dbReference>
<dbReference type="PANTHER" id="PTHR21493:SF9">
    <property type="entry name" value="GOLGI TRANSPORT PROTEIN 1-RELATED"/>
    <property type="match status" value="1"/>
</dbReference>
<keyword evidence="5 8" id="KW-0472">Membrane</keyword>
<feature type="region of interest" description="Disordered" evidence="7">
    <location>
        <begin position="337"/>
        <end position="362"/>
    </location>
</feature>
<evidence type="ECO:0000256" key="6">
    <source>
        <dbReference type="ARBA" id="ARBA00025799"/>
    </source>
</evidence>
<feature type="domain" description="Glutaredoxin" evidence="9">
    <location>
        <begin position="478"/>
        <end position="548"/>
    </location>
</feature>
<reference evidence="10 11" key="1">
    <citation type="submission" date="2021-03" db="EMBL/GenBank/DDBJ databases">
        <authorList>
            <person name="King G.J."/>
            <person name="Bancroft I."/>
            <person name="Baten A."/>
            <person name="Bloomfield J."/>
            <person name="Borpatragohain P."/>
            <person name="He Z."/>
            <person name="Irish N."/>
            <person name="Irwin J."/>
            <person name="Liu K."/>
            <person name="Mauleon R.P."/>
            <person name="Moore J."/>
            <person name="Morris R."/>
            <person name="Ostergaard L."/>
            <person name="Wang B."/>
            <person name="Wells R."/>
        </authorList>
    </citation>
    <scope>NUCLEOTIDE SEQUENCE [LARGE SCALE GENOMIC DNA]</scope>
    <source>
        <strain evidence="10">R-o-18</strain>
        <tissue evidence="10">Leaf</tissue>
    </source>
</reference>
<evidence type="ECO:0000313" key="10">
    <source>
        <dbReference type="EMBL" id="KAG5407953.1"/>
    </source>
</evidence>
<dbReference type="Pfam" id="PF23733">
    <property type="entry name" value="GRXCR1-2_C"/>
    <property type="match status" value="1"/>
</dbReference>
<dbReference type="InterPro" id="IPR045176">
    <property type="entry name" value="Got1"/>
</dbReference>
<evidence type="ECO:0000256" key="8">
    <source>
        <dbReference type="SAM" id="Phobius"/>
    </source>
</evidence>
<evidence type="ECO:0000313" key="11">
    <source>
        <dbReference type="Proteomes" id="UP000823674"/>
    </source>
</evidence>
<dbReference type="SUPFAM" id="SSF52833">
    <property type="entry name" value="Thioredoxin-like"/>
    <property type="match status" value="1"/>
</dbReference>
<feature type="compositionally biased region" description="Acidic residues" evidence="7">
    <location>
        <begin position="440"/>
        <end position="452"/>
    </location>
</feature>
<comment type="similarity">
    <text evidence="6">Belongs to the GOT1 family.</text>
</comment>
<protein>
    <recommendedName>
        <fullName evidence="9">Glutaredoxin domain-containing protein</fullName>
    </recommendedName>
</protein>
<keyword evidence="11" id="KW-1185">Reference proteome</keyword>
<evidence type="ECO:0000256" key="7">
    <source>
        <dbReference type="SAM" id="MobiDB-lite"/>
    </source>
</evidence>
<evidence type="ECO:0000256" key="5">
    <source>
        <dbReference type="ARBA" id="ARBA00023136"/>
    </source>
</evidence>
<name>A0ABQ7NBA2_BRACM</name>
<feature type="transmembrane region" description="Helical" evidence="8">
    <location>
        <begin position="119"/>
        <end position="139"/>
    </location>
</feature>
<evidence type="ECO:0000256" key="2">
    <source>
        <dbReference type="ARBA" id="ARBA00022692"/>
    </source>
</evidence>